<evidence type="ECO:0000313" key="2">
    <source>
        <dbReference type="EMBL" id="RXH56832.1"/>
    </source>
</evidence>
<gene>
    <name evidence="2" type="ORF">GRAN_0142</name>
</gene>
<keyword evidence="3" id="KW-1185">Reference proteome</keyword>
<feature type="region of interest" description="Disordered" evidence="1">
    <location>
        <begin position="31"/>
        <end position="73"/>
    </location>
</feature>
<reference evidence="3" key="2">
    <citation type="submission" date="2019-02" db="EMBL/GenBank/DDBJ databases">
        <title>Granulicella sibirica sp. nov., a psychrotolerant acidobacterium isolated from an organic soil layer in forested tundra, West Siberia.</title>
        <authorList>
            <person name="Oshkin I.Y."/>
            <person name="Kulichevskaya I.S."/>
            <person name="Rijpstra W.I.C."/>
            <person name="Sinninghe Damste J.S."/>
            <person name="Rakitin A.L."/>
            <person name="Ravin N.V."/>
            <person name="Dedysh S.N."/>
        </authorList>
    </citation>
    <scope>NUCLEOTIDE SEQUENCE [LARGE SCALE GENOMIC DNA]</scope>
    <source>
        <strain evidence="3">AF10</strain>
    </source>
</reference>
<proteinExistence type="predicted"/>
<feature type="compositionally biased region" description="Basic and acidic residues" evidence="1">
    <location>
        <begin position="39"/>
        <end position="61"/>
    </location>
</feature>
<dbReference type="RefSeq" id="WP_128911096.1">
    <property type="nucleotide sequence ID" value="NZ_RDSM01000001.1"/>
</dbReference>
<accession>A0A4Q0T1Z2</accession>
<sequence>MPFPIRTCVVCEEEFELKPDKPGFANRCPECSMPEESDETPKGKMDADERKSVAEANEARRSAMRNLLYRKDS</sequence>
<organism evidence="2 3">
    <name type="scientific">Granulicella sibirica</name>
    <dbReference type="NCBI Taxonomy" id="2479048"/>
    <lineage>
        <taxon>Bacteria</taxon>
        <taxon>Pseudomonadati</taxon>
        <taxon>Acidobacteriota</taxon>
        <taxon>Terriglobia</taxon>
        <taxon>Terriglobales</taxon>
        <taxon>Acidobacteriaceae</taxon>
        <taxon>Granulicella</taxon>
    </lineage>
</organism>
<evidence type="ECO:0000256" key="1">
    <source>
        <dbReference type="SAM" id="MobiDB-lite"/>
    </source>
</evidence>
<evidence type="ECO:0000313" key="3">
    <source>
        <dbReference type="Proteomes" id="UP000289437"/>
    </source>
</evidence>
<dbReference type="OrthoDB" id="122517at2"/>
<name>A0A4Q0T1Z2_9BACT</name>
<dbReference type="EMBL" id="RDSM01000001">
    <property type="protein sequence ID" value="RXH56832.1"/>
    <property type="molecule type" value="Genomic_DNA"/>
</dbReference>
<protein>
    <submittedName>
        <fullName evidence="2">Uncharacterized protein</fullName>
    </submittedName>
</protein>
<dbReference type="AlphaFoldDB" id="A0A4Q0T1Z2"/>
<comment type="caution">
    <text evidence="2">The sequence shown here is derived from an EMBL/GenBank/DDBJ whole genome shotgun (WGS) entry which is preliminary data.</text>
</comment>
<reference evidence="2 3" key="1">
    <citation type="submission" date="2018-11" db="EMBL/GenBank/DDBJ databases">
        <authorList>
            <person name="Mardanov A.V."/>
            <person name="Ravin N.V."/>
            <person name="Dedysh S.N."/>
        </authorList>
    </citation>
    <scope>NUCLEOTIDE SEQUENCE [LARGE SCALE GENOMIC DNA]</scope>
    <source>
        <strain evidence="2 3">AF10</strain>
    </source>
</reference>
<dbReference type="Proteomes" id="UP000289437">
    <property type="component" value="Unassembled WGS sequence"/>
</dbReference>